<accession>A0A9P4TZV1</accession>
<organism evidence="3 4">
    <name type="scientific">Tothia fuscella</name>
    <dbReference type="NCBI Taxonomy" id="1048955"/>
    <lineage>
        <taxon>Eukaryota</taxon>
        <taxon>Fungi</taxon>
        <taxon>Dikarya</taxon>
        <taxon>Ascomycota</taxon>
        <taxon>Pezizomycotina</taxon>
        <taxon>Dothideomycetes</taxon>
        <taxon>Pleosporomycetidae</taxon>
        <taxon>Venturiales</taxon>
        <taxon>Cylindrosympodiaceae</taxon>
        <taxon>Tothia</taxon>
    </lineage>
</organism>
<dbReference type="Proteomes" id="UP000800235">
    <property type="component" value="Unassembled WGS sequence"/>
</dbReference>
<dbReference type="GO" id="GO:0000166">
    <property type="term" value="F:nucleotide binding"/>
    <property type="evidence" value="ECO:0007669"/>
    <property type="project" value="InterPro"/>
</dbReference>
<feature type="domain" description="Gfo/Idh/MocA-like oxidoreductase N-terminal" evidence="1">
    <location>
        <begin position="4"/>
        <end position="121"/>
    </location>
</feature>
<dbReference type="EMBL" id="MU007033">
    <property type="protein sequence ID" value="KAF2431287.1"/>
    <property type="molecule type" value="Genomic_DNA"/>
</dbReference>
<dbReference type="Pfam" id="PF02894">
    <property type="entry name" value="GFO_IDH_MocA_C"/>
    <property type="match status" value="1"/>
</dbReference>
<reference evidence="3" key="1">
    <citation type="journal article" date="2020" name="Stud. Mycol.">
        <title>101 Dothideomycetes genomes: a test case for predicting lifestyles and emergence of pathogens.</title>
        <authorList>
            <person name="Haridas S."/>
            <person name="Albert R."/>
            <person name="Binder M."/>
            <person name="Bloem J."/>
            <person name="Labutti K."/>
            <person name="Salamov A."/>
            <person name="Andreopoulos B."/>
            <person name="Baker S."/>
            <person name="Barry K."/>
            <person name="Bills G."/>
            <person name="Bluhm B."/>
            <person name="Cannon C."/>
            <person name="Castanera R."/>
            <person name="Culley D."/>
            <person name="Daum C."/>
            <person name="Ezra D."/>
            <person name="Gonzalez J."/>
            <person name="Henrissat B."/>
            <person name="Kuo A."/>
            <person name="Liang C."/>
            <person name="Lipzen A."/>
            <person name="Lutzoni F."/>
            <person name="Magnuson J."/>
            <person name="Mondo S."/>
            <person name="Nolan M."/>
            <person name="Ohm R."/>
            <person name="Pangilinan J."/>
            <person name="Park H.-J."/>
            <person name="Ramirez L."/>
            <person name="Alfaro M."/>
            <person name="Sun H."/>
            <person name="Tritt A."/>
            <person name="Yoshinaga Y."/>
            <person name="Zwiers L.-H."/>
            <person name="Turgeon B."/>
            <person name="Goodwin S."/>
            <person name="Spatafora J."/>
            <person name="Crous P."/>
            <person name="Grigoriev I."/>
        </authorList>
    </citation>
    <scope>NUCLEOTIDE SEQUENCE</scope>
    <source>
        <strain evidence="3">CBS 130266</strain>
    </source>
</reference>
<comment type="caution">
    <text evidence="3">The sequence shown here is derived from an EMBL/GenBank/DDBJ whole genome shotgun (WGS) entry which is preliminary data.</text>
</comment>
<dbReference type="OrthoDB" id="446809at2759"/>
<dbReference type="SUPFAM" id="SSF55347">
    <property type="entry name" value="Glyceraldehyde-3-phosphate dehydrogenase-like, C-terminal domain"/>
    <property type="match status" value="1"/>
</dbReference>
<dbReference type="InterPro" id="IPR051450">
    <property type="entry name" value="Gfo/Idh/MocA_Oxidoreductases"/>
</dbReference>
<evidence type="ECO:0000259" key="1">
    <source>
        <dbReference type="Pfam" id="PF01408"/>
    </source>
</evidence>
<evidence type="ECO:0000259" key="2">
    <source>
        <dbReference type="Pfam" id="PF02894"/>
    </source>
</evidence>
<dbReference type="PANTHER" id="PTHR43377">
    <property type="entry name" value="BILIVERDIN REDUCTASE A"/>
    <property type="match status" value="1"/>
</dbReference>
<dbReference type="AlphaFoldDB" id="A0A9P4TZV1"/>
<sequence length="350" mass="38275">MPTVKIAIIGTGLIGPRHAMAVRDNVETELACIVDPNPAAQSIAEELKTTRYESVRAMLKACKPDAAIVCTPNQSHVSVSKELIDGGLHVLVEKPISIDVASGLSLIKYAEYRSTSLLVGHHRRFNRYVLAAKEIVSTNRIGRVIAVSGLWALYKPPEYFEAPMEWHRTAGPISINLVHEVDILQFLFGAITRVHAEKTISQRGFPAEEGAAILLRFESGTVGTFVLSDAAPSPFNFESGTGENPTIPYSGQDVYRVFGTQGVLSVPDMILWSYGQEDKNWTAQMLAEKVNVENQQTPFELQLRHFVSVVRGQSRPICSGMDGLSAVTVCEAVVQAIATGLPVEIRNFCK</sequence>
<proteinExistence type="predicted"/>
<keyword evidence="4" id="KW-1185">Reference proteome</keyword>
<dbReference type="InterPro" id="IPR000683">
    <property type="entry name" value="Gfo/Idh/MocA-like_OxRdtase_N"/>
</dbReference>
<dbReference type="Gene3D" id="3.40.50.720">
    <property type="entry name" value="NAD(P)-binding Rossmann-like Domain"/>
    <property type="match status" value="1"/>
</dbReference>
<feature type="domain" description="Gfo/Idh/MocA-like oxidoreductase C-terminal" evidence="2">
    <location>
        <begin position="133"/>
        <end position="345"/>
    </location>
</feature>
<gene>
    <name evidence="3" type="ORF">EJ08DRAFT_632629</name>
</gene>
<dbReference type="SUPFAM" id="SSF51735">
    <property type="entry name" value="NAD(P)-binding Rossmann-fold domains"/>
    <property type="match status" value="1"/>
</dbReference>
<name>A0A9P4TZV1_9PEZI</name>
<protein>
    <submittedName>
        <fullName evidence="3">NAD(P)-binding protein</fullName>
    </submittedName>
</protein>
<dbReference type="PANTHER" id="PTHR43377:SF1">
    <property type="entry name" value="BILIVERDIN REDUCTASE A"/>
    <property type="match status" value="1"/>
</dbReference>
<dbReference type="Gene3D" id="3.30.360.10">
    <property type="entry name" value="Dihydrodipicolinate Reductase, domain 2"/>
    <property type="match status" value="1"/>
</dbReference>
<dbReference type="Pfam" id="PF01408">
    <property type="entry name" value="GFO_IDH_MocA"/>
    <property type="match status" value="1"/>
</dbReference>
<evidence type="ECO:0000313" key="3">
    <source>
        <dbReference type="EMBL" id="KAF2431287.1"/>
    </source>
</evidence>
<dbReference type="InterPro" id="IPR036291">
    <property type="entry name" value="NAD(P)-bd_dom_sf"/>
</dbReference>
<evidence type="ECO:0000313" key="4">
    <source>
        <dbReference type="Proteomes" id="UP000800235"/>
    </source>
</evidence>
<dbReference type="InterPro" id="IPR004104">
    <property type="entry name" value="Gfo/Idh/MocA-like_OxRdtase_C"/>
</dbReference>